<evidence type="ECO:0000256" key="2">
    <source>
        <dbReference type="PROSITE-ProRule" id="PRU00335"/>
    </source>
</evidence>
<dbReference type="PANTHER" id="PTHR43479">
    <property type="entry name" value="ACREF/ENVCD OPERON REPRESSOR-RELATED"/>
    <property type="match status" value="1"/>
</dbReference>
<comment type="caution">
    <text evidence="4">The sequence shown here is derived from an EMBL/GenBank/DDBJ whole genome shotgun (WGS) entry which is preliminary data.</text>
</comment>
<keyword evidence="5" id="KW-1185">Reference proteome</keyword>
<dbReference type="PROSITE" id="PS50977">
    <property type="entry name" value="HTH_TETR_2"/>
    <property type="match status" value="1"/>
</dbReference>
<dbReference type="InterPro" id="IPR023772">
    <property type="entry name" value="DNA-bd_HTH_TetR-type_CS"/>
</dbReference>
<dbReference type="EMBL" id="SLZZ01000034">
    <property type="protein sequence ID" value="TCS74839.1"/>
    <property type="molecule type" value="Genomic_DNA"/>
</dbReference>
<dbReference type="Proteomes" id="UP000295726">
    <property type="component" value="Unassembled WGS sequence"/>
</dbReference>
<dbReference type="InterPro" id="IPR009057">
    <property type="entry name" value="Homeodomain-like_sf"/>
</dbReference>
<sequence length="187" mass="21854">MDRRQQKTRKAIFSAFSELLIKHSYSQITVQEIIDRADVGRTTFYAHFPTKDDLLREMCEELFEHVFSEEPEAEQTHDFSTAAGNFGAIITHILYHLREHEKTMLILLTCESGELFQRYFHQYFNGLVTDRILSGGERKNTIVPEDLLTEQISASFVNLVRWWLKNGMKQSPEEIAEYFTAMTQPII</sequence>
<evidence type="ECO:0000256" key="1">
    <source>
        <dbReference type="ARBA" id="ARBA00023125"/>
    </source>
</evidence>
<feature type="DNA-binding region" description="H-T-H motif" evidence="2">
    <location>
        <begin position="29"/>
        <end position="48"/>
    </location>
</feature>
<dbReference type="RefSeq" id="WP_132383647.1">
    <property type="nucleotide sequence ID" value="NZ_DAIPCY010000061.1"/>
</dbReference>
<dbReference type="InterPro" id="IPR050624">
    <property type="entry name" value="HTH-type_Tx_Regulator"/>
</dbReference>
<dbReference type="InterPro" id="IPR039532">
    <property type="entry name" value="TetR_C_Firmicutes"/>
</dbReference>
<dbReference type="PANTHER" id="PTHR43479:SF23">
    <property type="entry name" value="HTH TETR-TYPE DOMAIN-CONTAINING PROTEIN"/>
    <property type="match status" value="1"/>
</dbReference>
<dbReference type="InterPro" id="IPR001647">
    <property type="entry name" value="HTH_TetR"/>
</dbReference>
<dbReference type="SUPFAM" id="SSF46689">
    <property type="entry name" value="Homeodomain-like"/>
    <property type="match status" value="1"/>
</dbReference>
<dbReference type="GO" id="GO:0003677">
    <property type="term" value="F:DNA binding"/>
    <property type="evidence" value="ECO:0007669"/>
    <property type="project" value="UniProtKB-UniRule"/>
</dbReference>
<dbReference type="OrthoDB" id="9810250at2"/>
<gene>
    <name evidence="4" type="ORF">EDD59_13417</name>
</gene>
<dbReference type="Pfam" id="PF00440">
    <property type="entry name" value="TetR_N"/>
    <property type="match status" value="1"/>
</dbReference>
<evidence type="ECO:0000313" key="4">
    <source>
        <dbReference type="EMBL" id="TCS74839.1"/>
    </source>
</evidence>
<evidence type="ECO:0000259" key="3">
    <source>
        <dbReference type="PROSITE" id="PS50977"/>
    </source>
</evidence>
<protein>
    <submittedName>
        <fullName evidence="4">TetR family transcriptional regulator</fullName>
    </submittedName>
</protein>
<organism evidence="4 5">
    <name type="scientific">Muricomes intestini</name>
    <dbReference type="NCBI Taxonomy" id="1796634"/>
    <lineage>
        <taxon>Bacteria</taxon>
        <taxon>Bacillati</taxon>
        <taxon>Bacillota</taxon>
        <taxon>Clostridia</taxon>
        <taxon>Lachnospirales</taxon>
        <taxon>Lachnospiraceae</taxon>
        <taxon>Muricomes</taxon>
    </lineage>
</organism>
<evidence type="ECO:0000313" key="5">
    <source>
        <dbReference type="Proteomes" id="UP000295726"/>
    </source>
</evidence>
<reference evidence="4 5" key="1">
    <citation type="submission" date="2019-03" db="EMBL/GenBank/DDBJ databases">
        <title>Genomic Encyclopedia of Type Strains, Phase IV (KMG-IV): sequencing the most valuable type-strain genomes for metagenomic binning, comparative biology and taxonomic classification.</title>
        <authorList>
            <person name="Goeker M."/>
        </authorList>
    </citation>
    <scope>NUCLEOTIDE SEQUENCE [LARGE SCALE GENOMIC DNA]</scope>
    <source>
        <strain evidence="4 5">DSM 29489</strain>
    </source>
</reference>
<accession>A0A4R3JZT6</accession>
<dbReference type="Pfam" id="PF14278">
    <property type="entry name" value="TetR_C_8"/>
    <property type="match status" value="1"/>
</dbReference>
<keyword evidence="1 2" id="KW-0238">DNA-binding</keyword>
<dbReference type="Gene3D" id="1.10.357.10">
    <property type="entry name" value="Tetracycline Repressor, domain 2"/>
    <property type="match status" value="1"/>
</dbReference>
<dbReference type="PROSITE" id="PS01081">
    <property type="entry name" value="HTH_TETR_1"/>
    <property type="match status" value="1"/>
</dbReference>
<name>A0A4R3JZT6_9FIRM</name>
<proteinExistence type="predicted"/>
<feature type="domain" description="HTH tetR-type" evidence="3">
    <location>
        <begin position="6"/>
        <end position="66"/>
    </location>
</feature>
<dbReference type="AlphaFoldDB" id="A0A4R3JZT6"/>